<dbReference type="InterPro" id="IPR041098">
    <property type="entry name" value="Rv2175c_C"/>
</dbReference>
<evidence type="ECO:0000313" key="4">
    <source>
        <dbReference type="Proteomes" id="UP001500751"/>
    </source>
</evidence>
<dbReference type="GO" id="GO:0003677">
    <property type="term" value="F:DNA binding"/>
    <property type="evidence" value="ECO:0007669"/>
    <property type="project" value="UniProtKB-KW"/>
</dbReference>
<comment type="caution">
    <text evidence="3">The sequence shown here is derived from an EMBL/GenBank/DDBJ whole genome shotgun (WGS) entry which is preliminary data.</text>
</comment>
<feature type="domain" description="Rv2175c C-terminal" evidence="1">
    <location>
        <begin position="82"/>
        <end position="135"/>
    </location>
</feature>
<feature type="domain" description="DNA-binding protein Rv2175c wHTH" evidence="2">
    <location>
        <begin position="21"/>
        <end position="76"/>
    </location>
</feature>
<accession>A0ABN2V3N4</accession>
<protein>
    <submittedName>
        <fullName evidence="3">Rv2175c family DNA-binding protein</fullName>
    </submittedName>
</protein>
<keyword evidence="4" id="KW-1185">Reference proteome</keyword>
<organism evidence="3 4">
    <name type="scientific">Catenulispora yoronensis</name>
    <dbReference type="NCBI Taxonomy" id="450799"/>
    <lineage>
        <taxon>Bacteria</taxon>
        <taxon>Bacillati</taxon>
        <taxon>Actinomycetota</taxon>
        <taxon>Actinomycetes</taxon>
        <taxon>Catenulisporales</taxon>
        <taxon>Catenulisporaceae</taxon>
        <taxon>Catenulispora</taxon>
    </lineage>
</organism>
<dbReference type="InterPro" id="IPR048576">
    <property type="entry name" value="Rv2175c_wHTH"/>
</dbReference>
<reference evidence="4" key="1">
    <citation type="journal article" date="2019" name="Int. J. Syst. Evol. Microbiol.">
        <title>The Global Catalogue of Microorganisms (GCM) 10K type strain sequencing project: providing services to taxonomists for standard genome sequencing and annotation.</title>
        <authorList>
            <consortium name="The Broad Institute Genomics Platform"/>
            <consortium name="The Broad Institute Genome Sequencing Center for Infectious Disease"/>
            <person name="Wu L."/>
            <person name="Ma J."/>
        </authorList>
    </citation>
    <scope>NUCLEOTIDE SEQUENCE [LARGE SCALE GENOMIC DNA]</scope>
    <source>
        <strain evidence="4">JCM 16014</strain>
    </source>
</reference>
<dbReference type="Pfam" id="PF18367">
    <property type="entry name" value="Rv2175c_C"/>
    <property type="match status" value="1"/>
</dbReference>
<dbReference type="Proteomes" id="UP001500751">
    <property type="component" value="Unassembled WGS sequence"/>
</dbReference>
<name>A0ABN2V3N4_9ACTN</name>
<sequence length="137" mass="15166">MVTDKNTAAGNTSTEVQRETLDAATDALVGEWLTLPDVAERFGVQVTRVRQLLRDNQLIAVRRGENNALHVPAGFIMGDHTVKGLTGTLTLLRDAKFTDEEALRWLFTPDDTLPGTPVDALRENRGTEVRRRAQAEL</sequence>
<keyword evidence="3" id="KW-0238">DNA-binding</keyword>
<evidence type="ECO:0000259" key="1">
    <source>
        <dbReference type="Pfam" id="PF18367"/>
    </source>
</evidence>
<evidence type="ECO:0000259" key="2">
    <source>
        <dbReference type="Pfam" id="PF21531"/>
    </source>
</evidence>
<gene>
    <name evidence="3" type="ORF">GCM10009839_56930</name>
</gene>
<dbReference type="EMBL" id="BAAAQN010000039">
    <property type="protein sequence ID" value="GAA2045523.1"/>
    <property type="molecule type" value="Genomic_DNA"/>
</dbReference>
<evidence type="ECO:0000313" key="3">
    <source>
        <dbReference type="EMBL" id="GAA2045523.1"/>
    </source>
</evidence>
<dbReference type="RefSeq" id="WP_344668736.1">
    <property type="nucleotide sequence ID" value="NZ_BAAAQN010000039.1"/>
</dbReference>
<dbReference type="Pfam" id="PF21531">
    <property type="entry name" value="Rv2175c_wHTH"/>
    <property type="match status" value="1"/>
</dbReference>
<proteinExistence type="predicted"/>